<evidence type="ECO:0000313" key="1">
    <source>
        <dbReference type="EMBL" id="KAA3486626.1"/>
    </source>
</evidence>
<dbReference type="Proteomes" id="UP000325315">
    <property type="component" value="Unassembled WGS sequence"/>
</dbReference>
<comment type="caution">
    <text evidence="1">The sequence shown here is derived from an EMBL/GenBank/DDBJ whole genome shotgun (WGS) entry which is preliminary data.</text>
</comment>
<protein>
    <submittedName>
        <fullName evidence="1">Transcription factor bHLH112-like protein</fullName>
    </submittedName>
</protein>
<proteinExistence type="predicted"/>
<dbReference type="EMBL" id="SMMG02000001">
    <property type="protein sequence ID" value="KAA3486626.1"/>
    <property type="molecule type" value="Genomic_DNA"/>
</dbReference>
<keyword evidence="2" id="KW-1185">Reference proteome</keyword>
<sequence>MERFFWFMTKRNSLELIIFYSEIEKTARKNRREPSASPTHRTMFDYAKPTLIRVQLSIVRPTIATNNFKLKPNKFRWYSSMFCLMGYKMKI</sequence>
<organism evidence="1 2">
    <name type="scientific">Gossypium australe</name>
    <dbReference type="NCBI Taxonomy" id="47621"/>
    <lineage>
        <taxon>Eukaryota</taxon>
        <taxon>Viridiplantae</taxon>
        <taxon>Streptophyta</taxon>
        <taxon>Embryophyta</taxon>
        <taxon>Tracheophyta</taxon>
        <taxon>Spermatophyta</taxon>
        <taxon>Magnoliopsida</taxon>
        <taxon>eudicotyledons</taxon>
        <taxon>Gunneridae</taxon>
        <taxon>Pentapetalae</taxon>
        <taxon>rosids</taxon>
        <taxon>malvids</taxon>
        <taxon>Malvales</taxon>
        <taxon>Malvaceae</taxon>
        <taxon>Malvoideae</taxon>
        <taxon>Gossypium</taxon>
    </lineage>
</organism>
<evidence type="ECO:0000313" key="2">
    <source>
        <dbReference type="Proteomes" id="UP000325315"/>
    </source>
</evidence>
<reference evidence="2" key="1">
    <citation type="journal article" date="2019" name="Plant Biotechnol. J.">
        <title>Genome sequencing of the Australian wild diploid species Gossypium australe highlights disease resistance and delayed gland morphogenesis.</title>
        <authorList>
            <person name="Cai Y."/>
            <person name="Cai X."/>
            <person name="Wang Q."/>
            <person name="Wang P."/>
            <person name="Zhang Y."/>
            <person name="Cai C."/>
            <person name="Xu Y."/>
            <person name="Wang K."/>
            <person name="Zhou Z."/>
            <person name="Wang C."/>
            <person name="Geng S."/>
            <person name="Li B."/>
            <person name="Dong Q."/>
            <person name="Hou Y."/>
            <person name="Wang H."/>
            <person name="Ai P."/>
            <person name="Liu Z."/>
            <person name="Yi F."/>
            <person name="Sun M."/>
            <person name="An G."/>
            <person name="Cheng J."/>
            <person name="Zhang Y."/>
            <person name="Shi Q."/>
            <person name="Xie Y."/>
            <person name="Shi X."/>
            <person name="Chang Y."/>
            <person name="Huang F."/>
            <person name="Chen Y."/>
            <person name="Hong S."/>
            <person name="Mi L."/>
            <person name="Sun Q."/>
            <person name="Zhang L."/>
            <person name="Zhou B."/>
            <person name="Peng R."/>
            <person name="Zhang X."/>
            <person name="Liu F."/>
        </authorList>
    </citation>
    <scope>NUCLEOTIDE SEQUENCE [LARGE SCALE GENOMIC DNA]</scope>
    <source>
        <strain evidence="2">cv. PA1801</strain>
    </source>
</reference>
<dbReference type="AlphaFoldDB" id="A0A5B6WZ06"/>
<name>A0A5B6WZ06_9ROSI</name>
<accession>A0A5B6WZ06</accession>
<gene>
    <name evidence="1" type="ORF">EPI10_030514</name>
</gene>